<evidence type="ECO:0000313" key="1">
    <source>
        <dbReference type="EMBL" id="QDH81339.1"/>
    </source>
</evidence>
<dbReference type="AlphaFoldDB" id="A0A514CNE8"/>
<dbReference type="Proteomes" id="UP000316614">
    <property type="component" value="Chromosome"/>
</dbReference>
<evidence type="ECO:0008006" key="3">
    <source>
        <dbReference type="Google" id="ProtNLM"/>
    </source>
</evidence>
<gene>
    <name evidence="1" type="ORF">FKX85_20820</name>
</gene>
<dbReference type="OrthoDB" id="1404180at2"/>
<proteinExistence type="predicted"/>
<evidence type="ECO:0000313" key="2">
    <source>
        <dbReference type="Proteomes" id="UP000316614"/>
    </source>
</evidence>
<reference evidence="1 2" key="1">
    <citation type="submission" date="2019-06" db="EMBL/GenBank/DDBJ databases">
        <title>Echinicola alkalisoli sp. nov. isolated from saline soil.</title>
        <authorList>
            <person name="Sun J.-Q."/>
            <person name="Xu L."/>
        </authorList>
    </citation>
    <scope>NUCLEOTIDE SEQUENCE [LARGE SCALE GENOMIC DNA]</scope>
    <source>
        <strain evidence="1 2">LN3S3</strain>
    </source>
</reference>
<protein>
    <recommendedName>
        <fullName evidence="3">DUF4374 domain-containing protein</fullName>
    </recommendedName>
</protein>
<dbReference type="KEGG" id="echi:FKX85_20820"/>
<sequence>MNKMHLSMTNKKNVAKRYKNQFFRLFALLLSLATFSCNDDEIDNNGNQIEEGKDLYAIFYRVNTPDGRLHYTTLVNDLMTAEVDPSKAIETAGNARFFAPESEGYFTIGDPADYSLTRYDITEDNEIWEGQKFSMANEGVTDLQNRNIFLSETKAYYIDYTQGQIIVWNPEEMVITKSFDLPEQLRDGYQGYWTAMPFDEFQIVGNRLYIPVGWLNWDNETYLDKTGLAIVDIENDAMISYSEDDRCPMAVMPAIMENGDAYYGTSYYLPFATPSREKEDCGCILKVEAGADGFDQDYDPNYMDQIDGYRVGISLGKSPKENHGYVRVLDTDKLAWSPELDGRDYYGLSWFTYEINLPEQTVVGKTDLPYAGSYVGSPYFIDGQNYGSIQNEDGNSTIINYAPDGSYTEGITLPGSLMGIQKVR</sequence>
<accession>A0A514CNE8</accession>
<keyword evidence="2" id="KW-1185">Reference proteome</keyword>
<dbReference type="EMBL" id="CP041253">
    <property type="protein sequence ID" value="QDH81339.1"/>
    <property type="molecule type" value="Genomic_DNA"/>
</dbReference>
<name>A0A514CNE8_9BACT</name>
<organism evidence="1 2">
    <name type="scientific">Echinicola soli</name>
    <dbReference type="NCBI Taxonomy" id="2591634"/>
    <lineage>
        <taxon>Bacteria</taxon>
        <taxon>Pseudomonadati</taxon>
        <taxon>Bacteroidota</taxon>
        <taxon>Cytophagia</taxon>
        <taxon>Cytophagales</taxon>
        <taxon>Cyclobacteriaceae</taxon>
        <taxon>Echinicola</taxon>
    </lineage>
</organism>